<protein>
    <submittedName>
        <fullName evidence="1">Uncharacterized protein</fullName>
    </submittedName>
</protein>
<sequence length="78" mass="8721">MELAVNPHLSLGKKVILSVEQKLVPLEGKCLECLSLVFPESLEAVIEKEVAQERAAILLRNGYFSLERGEIFGRLILE</sequence>
<gene>
    <name evidence="1" type="ORF">S12H4_49674</name>
</gene>
<name>X1U947_9ZZZZ</name>
<proteinExistence type="predicted"/>
<comment type="caution">
    <text evidence="1">The sequence shown here is derived from an EMBL/GenBank/DDBJ whole genome shotgun (WGS) entry which is preliminary data.</text>
</comment>
<feature type="non-terminal residue" evidence="1">
    <location>
        <position position="78"/>
    </location>
</feature>
<reference evidence="1" key="1">
    <citation type="journal article" date="2014" name="Front. Microbiol.">
        <title>High frequency of phylogenetically diverse reductive dehalogenase-homologous genes in deep subseafloor sedimentary metagenomes.</title>
        <authorList>
            <person name="Kawai M."/>
            <person name="Futagami T."/>
            <person name="Toyoda A."/>
            <person name="Takaki Y."/>
            <person name="Nishi S."/>
            <person name="Hori S."/>
            <person name="Arai W."/>
            <person name="Tsubouchi T."/>
            <person name="Morono Y."/>
            <person name="Uchiyama I."/>
            <person name="Ito T."/>
            <person name="Fujiyama A."/>
            <person name="Inagaki F."/>
            <person name="Takami H."/>
        </authorList>
    </citation>
    <scope>NUCLEOTIDE SEQUENCE</scope>
    <source>
        <strain evidence="1">Expedition CK06-06</strain>
    </source>
</reference>
<dbReference type="AlphaFoldDB" id="X1U947"/>
<dbReference type="EMBL" id="BARW01031189">
    <property type="protein sequence ID" value="GAJ13979.1"/>
    <property type="molecule type" value="Genomic_DNA"/>
</dbReference>
<accession>X1U947</accession>
<organism evidence="1">
    <name type="scientific">marine sediment metagenome</name>
    <dbReference type="NCBI Taxonomy" id="412755"/>
    <lineage>
        <taxon>unclassified sequences</taxon>
        <taxon>metagenomes</taxon>
        <taxon>ecological metagenomes</taxon>
    </lineage>
</organism>
<evidence type="ECO:0000313" key="1">
    <source>
        <dbReference type="EMBL" id="GAJ13979.1"/>
    </source>
</evidence>